<dbReference type="SUPFAM" id="SSF101478">
    <property type="entry name" value="ADP-ribosylglycohydrolase"/>
    <property type="match status" value="1"/>
</dbReference>
<dbReference type="Pfam" id="PF00560">
    <property type="entry name" value="LRR_1"/>
    <property type="match status" value="1"/>
</dbReference>
<dbReference type="GeneID" id="106807409"/>
<evidence type="ECO:0000313" key="3">
    <source>
        <dbReference type="Proteomes" id="UP000695022"/>
    </source>
</evidence>
<evidence type="ECO:0000313" key="4">
    <source>
        <dbReference type="RefSeq" id="XP_014665215.1"/>
    </source>
</evidence>
<dbReference type="RefSeq" id="XP_014665215.1">
    <property type="nucleotide sequence ID" value="XM_014809729.1"/>
</dbReference>
<evidence type="ECO:0000256" key="1">
    <source>
        <dbReference type="ARBA" id="ARBA00022614"/>
    </source>
</evidence>
<keyword evidence="1" id="KW-0433">Leucine-rich repeat</keyword>
<dbReference type="Gene3D" id="3.80.10.10">
    <property type="entry name" value="Ribonuclease Inhibitor"/>
    <property type="match status" value="1"/>
</dbReference>
<accession>A0ABM1DZ44</accession>
<dbReference type="Proteomes" id="UP000695022">
    <property type="component" value="Unplaced"/>
</dbReference>
<dbReference type="InterPro" id="IPR032675">
    <property type="entry name" value="LRR_dom_sf"/>
</dbReference>
<dbReference type="Pfam" id="PF03747">
    <property type="entry name" value="ADP_ribosyl_GH"/>
    <property type="match status" value="1"/>
</dbReference>
<dbReference type="SMART" id="SM00369">
    <property type="entry name" value="LRR_TYP"/>
    <property type="match status" value="4"/>
</dbReference>
<dbReference type="InterPro" id="IPR050792">
    <property type="entry name" value="ADP-ribosylglycohydrolase"/>
</dbReference>
<evidence type="ECO:0000256" key="2">
    <source>
        <dbReference type="ARBA" id="ARBA00022737"/>
    </source>
</evidence>
<organism evidence="3 4">
    <name type="scientific">Priapulus caudatus</name>
    <name type="common">Priapulid worm</name>
    <dbReference type="NCBI Taxonomy" id="37621"/>
    <lineage>
        <taxon>Eukaryota</taxon>
        <taxon>Metazoa</taxon>
        <taxon>Ecdysozoa</taxon>
        <taxon>Scalidophora</taxon>
        <taxon>Priapulida</taxon>
        <taxon>Priapulimorpha</taxon>
        <taxon>Priapulimorphida</taxon>
        <taxon>Priapulidae</taxon>
        <taxon>Priapulus</taxon>
    </lineage>
</organism>
<dbReference type="PANTHER" id="PTHR16222:SF28">
    <property type="entry name" value="ADP-RIBOSYLGLYCOHYDROLASE"/>
    <property type="match status" value="1"/>
</dbReference>
<keyword evidence="3" id="KW-1185">Reference proteome</keyword>
<dbReference type="InterPro" id="IPR036705">
    <property type="entry name" value="Ribosyl_crysJ1_sf"/>
</dbReference>
<protein>
    <submittedName>
        <fullName evidence="4">Uncharacterized protein LOC106807409</fullName>
    </submittedName>
</protein>
<dbReference type="InterPro" id="IPR005502">
    <property type="entry name" value="Ribosyl_crysJ1"/>
</dbReference>
<dbReference type="SMART" id="SM00364">
    <property type="entry name" value="LRR_BAC"/>
    <property type="match status" value="4"/>
</dbReference>
<name>A0ABM1DZ44_PRICU</name>
<gene>
    <name evidence="4" type="primary">LOC106807409</name>
</gene>
<proteinExistence type="predicted"/>
<dbReference type="InterPro" id="IPR003591">
    <property type="entry name" value="Leu-rich_rpt_typical-subtyp"/>
</dbReference>
<dbReference type="Gene3D" id="1.10.4080.10">
    <property type="entry name" value="ADP-ribosylation/Crystallin J1"/>
    <property type="match status" value="1"/>
</dbReference>
<dbReference type="PROSITE" id="PS51450">
    <property type="entry name" value="LRR"/>
    <property type="match status" value="2"/>
</dbReference>
<dbReference type="PANTHER" id="PTHR16222">
    <property type="entry name" value="ADP-RIBOSYLGLYCOHYDROLASE"/>
    <property type="match status" value="1"/>
</dbReference>
<reference evidence="4" key="1">
    <citation type="submission" date="2025-08" db="UniProtKB">
        <authorList>
            <consortium name="RefSeq"/>
        </authorList>
    </citation>
    <scope>IDENTIFICATION</scope>
</reference>
<dbReference type="Pfam" id="PF13855">
    <property type="entry name" value="LRR_8"/>
    <property type="match status" value="1"/>
</dbReference>
<keyword evidence="2" id="KW-0677">Repeat</keyword>
<dbReference type="InterPro" id="IPR001611">
    <property type="entry name" value="Leu-rich_rpt"/>
</dbReference>
<sequence>MNYSHLNEEFSEKCLLELPWHIVNTISLYERMDVSFNRLSFLPAEMPLRIPHLSYLNVSYNQLTDLPNSFGLFFHLKTLLLANNKLAKLPSSFTRLSSLEKLDLAHNALEELPDRIGFMPSLRAVNVSHNRLRHLPASLGSENMQVLLAQNNSCDNPPQSVCNEGSAATLKCLRRYHMKDPTKEKLDRLNVFPRVRGNVLQSSVSNPDSARAQYLQLQTATLNTASRIKTPLLLPPGATVLPLDDLRDKILGMVYGAAIGDALGVATKFMEADECRFHYDPDTLTYADIIRDKYRVMWKKGDWSTDFDQVVLVLDSIIHWAGVVDELDFAMRLHNWTKHGFPELEDTEGVVVSNTLAKVLRDENYLQKPHMVAAHVLEQYNNMSSTANGDVTVDTNLTDLDDNAALARSLILGIPYFHNLQEVTENCVRICKASHAHPLCIASAVTIAVIVALMLQGRHAMDSLSSVEELLSQAKHHGMQQLQSPKHRREYEAHANMKSLDSVDVTEPGRQSFTLKPVAAAVISLRSRKDFRSGLLDVIMRGGDANCNATLTGAMLGCVCGYSKLTKEWLTGLRTQQRSWLDIKVNLLLDMMGIP</sequence>
<dbReference type="SUPFAM" id="SSF52075">
    <property type="entry name" value="Outer arm dynein light chain 1"/>
    <property type="match status" value="1"/>
</dbReference>